<evidence type="ECO:0000256" key="1">
    <source>
        <dbReference type="SAM" id="MobiDB-lite"/>
    </source>
</evidence>
<name>A0A5J9VHR3_9POAL</name>
<gene>
    <name evidence="2" type="ORF">EJB05_17584</name>
</gene>
<dbReference type="Proteomes" id="UP000324897">
    <property type="component" value="Unassembled WGS sequence"/>
</dbReference>
<evidence type="ECO:0000313" key="2">
    <source>
        <dbReference type="EMBL" id="TVU35683.1"/>
    </source>
</evidence>
<dbReference type="OrthoDB" id="1909968at2759"/>
<feature type="region of interest" description="Disordered" evidence="1">
    <location>
        <begin position="32"/>
        <end position="79"/>
    </location>
</feature>
<dbReference type="AlphaFoldDB" id="A0A5J9VHR3"/>
<dbReference type="Gramene" id="TVU35683">
    <property type="protein sequence ID" value="TVU35683"/>
    <property type="gene ID" value="EJB05_17584"/>
</dbReference>
<dbReference type="EMBL" id="RWGY01000009">
    <property type="protein sequence ID" value="TVU35683.1"/>
    <property type="molecule type" value="Genomic_DNA"/>
</dbReference>
<feature type="non-terminal residue" evidence="2">
    <location>
        <position position="1"/>
    </location>
</feature>
<accession>A0A5J9VHR3</accession>
<sequence length="130" mass="13887">RLLKVGLSEGRIESRLSGLSVAPNPSRVLRVLNRSHPTPPPSPKVLTPKKQPIAVKPKITGSEDGSDDEGDENTAGMMGGMGMMFCGPCLLPLPRKIHTSPSDENLQAFAGIFTGSLRHCRTEPSLSSRS</sequence>
<protein>
    <submittedName>
        <fullName evidence="2">Uncharacterized protein</fullName>
    </submittedName>
</protein>
<feature type="non-terminal residue" evidence="2">
    <location>
        <position position="130"/>
    </location>
</feature>
<organism evidence="2 3">
    <name type="scientific">Eragrostis curvula</name>
    <name type="common">weeping love grass</name>
    <dbReference type="NCBI Taxonomy" id="38414"/>
    <lineage>
        <taxon>Eukaryota</taxon>
        <taxon>Viridiplantae</taxon>
        <taxon>Streptophyta</taxon>
        <taxon>Embryophyta</taxon>
        <taxon>Tracheophyta</taxon>
        <taxon>Spermatophyta</taxon>
        <taxon>Magnoliopsida</taxon>
        <taxon>Liliopsida</taxon>
        <taxon>Poales</taxon>
        <taxon>Poaceae</taxon>
        <taxon>PACMAD clade</taxon>
        <taxon>Chloridoideae</taxon>
        <taxon>Eragrostideae</taxon>
        <taxon>Eragrostidinae</taxon>
        <taxon>Eragrostis</taxon>
    </lineage>
</organism>
<keyword evidence="3" id="KW-1185">Reference proteome</keyword>
<proteinExistence type="predicted"/>
<comment type="caution">
    <text evidence="2">The sequence shown here is derived from an EMBL/GenBank/DDBJ whole genome shotgun (WGS) entry which is preliminary data.</text>
</comment>
<reference evidence="2 3" key="1">
    <citation type="journal article" date="2019" name="Sci. Rep.">
        <title>A high-quality genome of Eragrostis curvula grass provides insights into Poaceae evolution and supports new strategies to enhance forage quality.</title>
        <authorList>
            <person name="Carballo J."/>
            <person name="Santos B.A.C.M."/>
            <person name="Zappacosta D."/>
            <person name="Garbus I."/>
            <person name="Selva J.P."/>
            <person name="Gallo C.A."/>
            <person name="Diaz A."/>
            <person name="Albertini E."/>
            <person name="Caccamo M."/>
            <person name="Echenique V."/>
        </authorList>
    </citation>
    <scope>NUCLEOTIDE SEQUENCE [LARGE SCALE GENOMIC DNA]</scope>
    <source>
        <strain evidence="3">cv. Victoria</strain>
        <tissue evidence="2">Leaf</tissue>
    </source>
</reference>
<evidence type="ECO:0000313" key="3">
    <source>
        <dbReference type="Proteomes" id="UP000324897"/>
    </source>
</evidence>